<comment type="caution">
    <text evidence="1">The sequence shown here is derived from an EMBL/GenBank/DDBJ whole genome shotgun (WGS) entry which is preliminary data.</text>
</comment>
<dbReference type="InterPro" id="IPR032675">
    <property type="entry name" value="LRR_dom_sf"/>
</dbReference>
<keyword evidence="2" id="KW-1185">Reference proteome</keyword>
<evidence type="ECO:0000313" key="1">
    <source>
        <dbReference type="EMBL" id="KAG5599451.1"/>
    </source>
</evidence>
<gene>
    <name evidence="1" type="ORF">H5410_030821</name>
</gene>
<sequence length="84" mass="9061">MLNVLNVSKYGITDSGFTTVASAIQLHLQILSLSGCSLVSDNSLPFLLNLVLNLQGLNIQQCLRINSRTVDALIQIYPGSDILS</sequence>
<name>A0A9J5YFD2_SOLCO</name>
<protein>
    <submittedName>
        <fullName evidence="1">Uncharacterized protein</fullName>
    </submittedName>
</protein>
<organism evidence="1 2">
    <name type="scientific">Solanum commersonii</name>
    <name type="common">Commerson's wild potato</name>
    <name type="synonym">Commerson's nightshade</name>
    <dbReference type="NCBI Taxonomy" id="4109"/>
    <lineage>
        <taxon>Eukaryota</taxon>
        <taxon>Viridiplantae</taxon>
        <taxon>Streptophyta</taxon>
        <taxon>Embryophyta</taxon>
        <taxon>Tracheophyta</taxon>
        <taxon>Spermatophyta</taxon>
        <taxon>Magnoliopsida</taxon>
        <taxon>eudicotyledons</taxon>
        <taxon>Gunneridae</taxon>
        <taxon>Pentapetalae</taxon>
        <taxon>asterids</taxon>
        <taxon>lamiids</taxon>
        <taxon>Solanales</taxon>
        <taxon>Solanaceae</taxon>
        <taxon>Solanoideae</taxon>
        <taxon>Solaneae</taxon>
        <taxon>Solanum</taxon>
    </lineage>
</organism>
<dbReference type="OrthoDB" id="10570683at2759"/>
<evidence type="ECO:0000313" key="2">
    <source>
        <dbReference type="Proteomes" id="UP000824120"/>
    </source>
</evidence>
<dbReference type="Gene3D" id="3.80.10.10">
    <property type="entry name" value="Ribonuclease Inhibitor"/>
    <property type="match status" value="1"/>
</dbReference>
<dbReference type="EMBL" id="JACXVP010000006">
    <property type="protein sequence ID" value="KAG5599451.1"/>
    <property type="molecule type" value="Genomic_DNA"/>
</dbReference>
<proteinExistence type="predicted"/>
<dbReference type="SUPFAM" id="SSF52047">
    <property type="entry name" value="RNI-like"/>
    <property type="match status" value="1"/>
</dbReference>
<dbReference type="AlphaFoldDB" id="A0A9J5YFD2"/>
<accession>A0A9J5YFD2</accession>
<dbReference type="Proteomes" id="UP000824120">
    <property type="component" value="Chromosome 6"/>
</dbReference>
<reference evidence="1 2" key="1">
    <citation type="submission" date="2020-09" db="EMBL/GenBank/DDBJ databases">
        <title>De no assembly of potato wild relative species, Solanum commersonii.</title>
        <authorList>
            <person name="Cho K."/>
        </authorList>
    </citation>
    <scope>NUCLEOTIDE SEQUENCE [LARGE SCALE GENOMIC DNA]</scope>
    <source>
        <strain evidence="1">LZ3.2</strain>
        <tissue evidence="1">Leaf</tissue>
    </source>
</reference>